<dbReference type="CDD" id="cd07978">
    <property type="entry name" value="HFD_TAF13"/>
    <property type="match status" value="1"/>
</dbReference>
<dbReference type="InterPro" id="IPR003195">
    <property type="entry name" value="TFIID_TAF13"/>
</dbReference>
<dbReference type="PANTHER" id="PTHR11380:SF5">
    <property type="entry name" value="TRANSCRIPTION INITIATION FACTOR TFIID SUBUNIT 13"/>
    <property type="match status" value="1"/>
</dbReference>
<proteinExistence type="inferred from homology"/>
<feature type="region of interest" description="Disordered" evidence="7">
    <location>
        <begin position="69"/>
        <end position="107"/>
    </location>
</feature>
<gene>
    <name evidence="8" type="ORF">D9615_003975</name>
</gene>
<keyword evidence="4" id="KW-0539">Nucleus</keyword>
<protein>
    <recommendedName>
        <fullName evidence="6">Transcription initiation factor TFIID subunit 13</fullName>
    </recommendedName>
</protein>
<dbReference type="InterPro" id="IPR009072">
    <property type="entry name" value="Histone-fold"/>
</dbReference>
<evidence type="ECO:0000313" key="8">
    <source>
        <dbReference type="EMBL" id="KAF5380959.1"/>
    </source>
</evidence>
<evidence type="ECO:0000256" key="1">
    <source>
        <dbReference type="ARBA" id="ARBA00004123"/>
    </source>
</evidence>
<dbReference type="GO" id="GO:0051123">
    <property type="term" value="P:RNA polymerase II preinitiation complex assembly"/>
    <property type="evidence" value="ECO:0007669"/>
    <property type="project" value="TreeGrafter"/>
</dbReference>
<evidence type="ECO:0000256" key="4">
    <source>
        <dbReference type="ARBA" id="ARBA00023242"/>
    </source>
</evidence>
<dbReference type="SUPFAM" id="SSF47113">
    <property type="entry name" value="Histone-fold"/>
    <property type="match status" value="1"/>
</dbReference>
<feature type="compositionally biased region" description="Low complexity" evidence="7">
    <location>
        <begin position="81"/>
        <end position="93"/>
    </location>
</feature>
<feature type="compositionally biased region" description="Pro residues" evidence="7">
    <location>
        <begin position="1"/>
        <end position="12"/>
    </location>
</feature>
<dbReference type="PANTHER" id="PTHR11380">
    <property type="entry name" value="TRANSCRIPTION INITIATION FACTOR TFIID/SUPT3-RELATED"/>
    <property type="match status" value="1"/>
</dbReference>
<dbReference type="EMBL" id="JAACJP010000012">
    <property type="protein sequence ID" value="KAF5380959.1"/>
    <property type="molecule type" value="Genomic_DNA"/>
</dbReference>
<dbReference type="Pfam" id="PF02269">
    <property type="entry name" value="TFIID-18kDa"/>
    <property type="match status" value="1"/>
</dbReference>
<evidence type="ECO:0000256" key="7">
    <source>
        <dbReference type="SAM" id="MobiDB-lite"/>
    </source>
</evidence>
<evidence type="ECO:0000256" key="3">
    <source>
        <dbReference type="ARBA" id="ARBA00023163"/>
    </source>
</evidence>
<dbReference type="AlphaFoldDB" id="A0A8H5HCY6"/>
<comment type="caution">
    <text evidence="8">The sequence shown here is derived from an EMBL/GenBank/DDBJ whole genome shotgun (WGS) entry which is preliminary data.</text>
</comment>
<feature type="region of interest" description="Disordered" evidence="7">
    <location>
        <begin position="121"/>
        <end position="140"/>
    </location>
</feature>
<sequence>MAYPHYTPPPGTHTPASTTYPYGAYHPTPHGAYAHPQTPGAYSYQPSAYQAGVTGYGWTYPYTYMPHPAQPTHTPTPTPTPVAQTPAPVTAHTSATPTTMAQVPPRTTTFTSYTPSYMRESAATASSGGATGRGPRKQSSVKGLFTKELKSIMYGFGDDRNPANDTVNVMEEILVEYITDVVRLLHLFAEYDKLIAHQCQTAGASSRKARLSIEDLRRALSRPADAKKLARMEELLFMQEDIKRARAQFDDAANPNEY</sequence>
<keyword evidence="9" id="KW-1185">Reference proteome</keyword>
<dbReference type="Gene3D" id="1.10.20.10">
    <property type="entry name" value="Histone, subunit A"/>
    <property type="match status" value="1"/>
</dbReference>
<dbReference type="GO" id="GO:0005669">
    <property type="term" value="C:transcription factor TFIID complex"/>
    <property type="evidence" value="ECO:0007669"/>
    <property type="project" value="TreeGrafter"/>
</dbReference>
<comment type="similarity">
    <text evidence="5">Belongs to the TAF13 family.</text>
</comment>
<feature type="region of interest" description="Disordered" evidence="7">
    <location>
        <begin position="1"/>
        <end position="21"/>
    </location>
</feature>
<dbReference type="OrthoDB" id="10266074at2759"/>
<accession>A0A8H5HCY6</accession>
<dbReference type="GO" id="GO:0046982">
    <property type="term" value="F:protein heterodimerization activity"/>
    <property type="evidence" value="ECO:0007669"/>
    <property type="project" value="InterPro"/>
</dbReference>
<feature type="compositionally biased region" description="Polar residues" evidence="7">
    <location>
        <begin position="94"/>
        <end position="107"/>
    </location>
</feature>
<name>A0A8H5HCY6_9AGAR</name>
<evidence type="ECO:0000256" key="5">
    <source>
        <dbReference type="ARBA" id="ARBA00038392"/>
    </source>
</evidence>
<reference evidence="8 9" key="1">
    <citation type="journal article" date="2020" name="ISME J.">
        <title>Uncovering the hidden diversity of litter-decomposition mechanisms in mushroom-forming fungi.</title>
        <authorList>
            <person name="Floudas D."/>
            <person name="Bentzer J."/>
            <person name="Ahren D."/>
            <person name="Johansson T."/>
            <person name="Persson P."/>
            <person name="Tunlid A."/>
        </authorList>
    </citation>
    <scope>NUCLEOTIDE SEQUENCE [LARGE SCALE GENOMIC DNA]</scope>
    <source>
        <strain evidence="8 9">CBS 661.87</strain>
    </source>
</reference>
<evidence type="ECO:0000256" key="6">
    <source>
        <dbReference type="ARBA" id="ARBA00040136"/>
    </source>
</evidence>
<keyword evidence="3" id="KW-0804">Transcription</keyword>
<comment type="subcellular location">
    <subcellularLocation>
        <location evidence="1">Nucleus</location>
    </subcellularLocation>
</comment>
<keyword evidence="2" id="KW-0805">Transcription regulation</keyword>
<evidence type="ECO:0000256" key="2">
    <source>
        <dbReference type="ARBA" id="ARBA00023015"/>
    </source>
</evidence>
<organism evidence="8 9">
    <name type="scientific">Tricholomella constricta</name>
    <dbReference type="NCBI Taxonomy" id="117010"/>
    <lineage>
        <taxon>Eukaryota</taxon>
        <taxon>Fungi</taxon>
        <taxon>Dikarya</taxon>
        <taxon>Basidiomycota</taxon>
        <taxon>Agaricomycotina</taxon>
        <taxon>Agaricomycetes</taxon>
        <taxon>Agaricomycetidae</taxon>
        <taxon>Agaricales</taxon>
        <taxon>Tricholomatineae</taxon>
        <taxon>Lyophyllaceae</taxon>
        <taxon>Tricholomella</taxon>
    </lineage>
</organism>
<dbReference type="Proteomes" id="UP000565441">
    <property type="component" value="Unassembled WGS sequence"/>
</dbReference>
<evidence type="ECO:0000313" key="9">
    <source>
        <dbReference type="Proteomes" id="UP000565441"/>
    </source>
</evidence>